<proteinExistence type="predicted"/>
<keyword evidence="1" id="KW-1133">Transmembrane helix</keyword>
<dbReference type="OrthoDB" id="10447829at2759"/>
<feature type="signal peptide" evidence="2">
    <location>
        <begin position="1"/>
        <end position="19"/>
    </location>
</feature>
<dbReference type="Proteomes" id="UP000029121">
    <property type="component" value="Unassembled WGS sequence"/>
</dbReference>
<reference evidence="4" key="1">
    <citation type="journal article" date="2013" name="Nat. Genet.">
        <title>The Capsella rubella genome and the genomic consequences of rapid mating system evolution.</title>
        <authorList>
            <person name="Slotte T."/>
            <person name="Hazzouri K.M."/>
            <person name="Agren J.A."/>
            <person name="Koenig D."/>
            <person name="Maumus F."/>
            <person name="Guo Y.L."/>
            <person name="Steige K."/>
            <person name="Platts A.E."/>
            <person name="Escobar J.S."/>
            <person name="Newman L.K."/>
            <person name="Wang W."/>
            <person name="Mandakova T."/>
            <person name="Vello E."/>
            <person name="Smith L.M."/>
            <person name="Henz S.R."/>
            <person name="Steffen J."/>
            <person name="Takuno S."/>
            <person name="Brandvain Y."/>
            <person name="Coop G."/>
            <person name="Andolfatto P."/>
            <person name="Hu T.T."/>
            <person name="Blanchette M."/>
            <person name="Clark R.M."/>
            <person name="Quesneville H."/>
            <person name="Nordborg M."/>
            <person name="Gaut B.S."/>
            <person name="Lysak M.A."/>
            <person name="Jenkins J."/>
            <person name="Grimwood J."/>
            <person name="Chapman J."/>
            <person name="Prochnik S."/>
            <person name="Shu S."/>
            <person name="Rokhsar D."/>
            <person name="Schmutz J."/>
            <person name="Weigel D."/>
            <person name="Wright S.I."/>
        </authorList>
    </citation>
    <scope>NUCLEOTIDE SEQUENCE [LARGE SCALE GENOMIC DNA]</scope>
    <source>
        <strain evidence="4">cv. Monte Gargano</strain>
    </source>
</reference>
<evidence type="ECO:0000256" key="1">
    <source>
        <dbReference type="SAM" id="Phobius"/>
    </source>
</evidence>
<dbReference type="KEGG" id="crb:17875152"/>
<keyword evidence="4" id="KW-1185">Reference proteome</keyword>
<name>R0F1B8_9BRAS</name>
<sequence length="86" mass="9218">MGDIKRLLILAIFLVMLSSQSLLLCSGQGDEEAGVTRKLGVFIRKRGGGFSRRPRATTTSASAIPLSGSFHMIACLATSFLLSQLF</sequence>
<evidence type="ECO:0000256" key="2">
    <source>
        <dbReference type="SAM" id="SignalP"/>
    </source>
</evidence>
<dbReference type="AlphaFoldDB" id="R0F1B8"/>
<keyword evidence="1" id="KW-0472">Membrane</keyword>
<keyword evidence="2" id="KW-0732">Signal</keyword>
<accession>R0F1B8</accession>
<gene>
    <name evidence="3" type="ORF">CARUB_v10028410mg</name>
</gene>
<evidence type="ECO:0000313" key="4">
    <source>
        <dbReference type="Proteomes" id="UP000029121"/>
    </source>
</evidence>
<organism evidence="3 4">
    <name type="scientific">Capsella rubella</name>
    <dbReference type="NCBI Taxonomy" id="81985"/>
    <lineage>
        <taxon>Eukaryota</taxon>
        <taxon>Viridiplantae</taxon>
        <taxon>Streptophyta</taxon>
        <taxon>Embryophyta</taxon>
        <taxon>Tracheophyta</taxon>
        <taxon>Spermatophyta</taxon>
        <taxon>Magnoliopsida</taxon>
        <taxon>eudicotyledons</taxon>
        <taxon>Gunneridae</taxon>
        <taxon>Pentapetalae</taxon>
        <taxon>rosids</taxon>
        <taxon>malvids</taxon>
        <taxon>Brassicales</taxon>
        <taxon>Brassicaceae</taxon>
        <taxon>Camelineae</taxon>
        <taxon>Capsella</taxon>
    </lineage>
</organism>
<feature type="transmembrane region" description="Helical" evidence="1">
    <location>
        <begin position="63"/>
        <end position="82"/>
    </location>
</feature>
<protein>
    <submittedName>
        <fullName evidence="3">Uncharacterized protein</fullName>
    </submittedName>
</protein>
<evidence type="ECO:0000313" key="3">
    <source>
        <dbReference type="EMBL" id="EOA15051.1"/>
    </source>
</evidence>
<keyword evidence="1" id="KW-0812">Transmembrane</keyword>
<feature type="chain" id="PRO_5004349409" evidence="2">
    <location>
        <begin position="20"/>
        <end position="86"/>
    </location>
</feature>
<dbReference type="EMBL" id="KB870812">
    <property type="protein sequence ID" value="EOA15051.1"/>
    <property type="molecule type" value="Genomic_DNA"/>
</dbReference>